<evidence type="ECO:0000256" key="4">
    <source>
        <dbReference type="ARBA" id="ARBA00023136"/>
    </source>
</evidence>
<feature type="domain" description="RagB/SusD" evidence="6">
    <location>
        <begin position="307"/>
        <end position="497"/>
    </location>
</feature>
<feature type="domain" description="SusD-like N-terminal" evidence="7">
    <location>
        <begin position="96"/>
        <end position="225"/>
    </location>
</feature>
<comment type="subcellular location">
    <subcellularLocation>
        <location evidence="1">Cell outer membrane</location>
    </subcellularLocation>
</comment>
<name>A0A412QVW8_PHOVU</name>
<evidence type="ECO:0000313" key="8">
    <source>
        <dbReference type="EMBL" id="RGT95198.1"/>
    </source>
</evidence>
<keyword evidence="5" id="KW-0998">Cell outer membrane</keyword>
<dbReference type="GO" id="GO:0009279">
    <property type="term" value="C:cell outer membrane"/>
    <property type="evidence" value="ECO:0007669"/>
    <property type="project" value="UniProtKB-SubCell"/>
</dbReference>
<comment type="caution">
    <text evidence="8">The sequence shown here is derived from an EMBL/GenBank/DDBJ whole genome shotgun (WGS) entry which is preliminary data.</text>
</comment>
<evidence type="ECO:0000256" key="3">
    <source>
        <dbReference type="ARBA" id="ARBA00022729"/>
    </source>
</evidence>
<keyword evidence="4" id="KW-0472">Membrane</keyword>
<dbReference type="InterPro" id="IPR011990">
    <property type="entry name" value="TPR-like_helical_dom_sf"/>
</dbReference>
<organism evidence="8 9">
    <name type="scientific">Phocaeicola vulgatus</name>
    <name type="common">Bacteroides vulgatus</name>
    <dbReference type="NCBI Taxonomy" id="821"/>
    <lineage>
        <taxon>Bacteria</taxon>
        <taxon>Pseudomonadati</taxon>
        <taxon>Bacteroidota</taxon>
        <taxon>Bacteroidia</taxon>
        <taxon>Bacteroidales</taxon>
        <taxon>Bacteroidaceae</taxon>
        <taxon>Phocaeicola</taxon>
    </lineage>
</organism>
<gene>
    <name evidence="8" type="ORF">DWX04_07365</name>
</gene>
<evidence type="ECO:0000256" key="2">
    <source>
        <dbReference type="ARBA" id="ARBA00006275"/>
    </source>
</evidence>
<evidence type="ECO:0000256" key="5">
    <source>
        <dbReference type="ARBA" id="ARBA00023237"/>
    </source>
</evidence>
<dbReference type="Proteomes" id="UP000283833">
    <property type="component" value="Unassembled WGS sequence"/>
</dbReference>
<dbReference type="RefSeq" id="WP_117852657.1">
    <property type="nucleotide sequence ID" value="NZ_JAKKWV010000007.1"/>
</dbReference>
<proteinExistence type="inferred from homology"/>
<accession>A0A412QVW8</accession>
<dbReference type="EMBL" id="QRXI01000007">
    <property type="protein sequence ID" value="RGT95198.1"/>
    <property type="molecule type" value="Genomic_DNA"/>
</dbReference>
<reference evidence="8 9" key="1">
    <citation type="submission" date="2018-08" db="EMBL/GenBank/DDBJ databases">
        <title>A genome reference for cultivated species of the human gut microbiota.</title>
        <authorList>
            <person name="Zou Y."/>
            <person name="Xue W."/>
            <person name="Luo G."/>
        </authorList>
    </citation>
    <scope>NUCLEOTIDE SEQUENCE [LARGE SCALE GENOMIC DNA]</scope>
    <source>
        <strain evidence="8 9">AF18-14</strain>
    </source>
</reference>
<evidence type="ECO:0000259" key="6">
    <source>
        <dbReference type="Pfam" id="PF07980"/>
    </source>
</evidence>
<sequence length="539" mass="61549">MKRDILYALFVSGLMLLASCENNFEAQIYGQLSTTSFPKTASEYENYMLSAYLPFQNKWSYVWGDGGTNYPWYIPSNGIYHGFDTCTDEEAEWNIAANKQYWTDMTRCYFENLKSISKNSSSGTNHFEKIRDVSRMTKIVGDIETATVLTDIQRSEWLGEVRLLRGLMMYYLLHYYGPVPVILDPALIGDIEAESNLVRPTLEQMVEYITEDFLYASENAPEIQKEKGRVTADYARFCLMRHYLNEGAHMNGYYEKAYDLYSQFTGNYSLFTSGENPYIDQFKKANNWNSETIMALSVDPSSTGGNTGGSFNCFMVYSLPKDCSARDGEGNVTPFLNGKGWGQYLNVSKSFYETYEENDLRKASVITSYYSTSYKTWVTSEDIGSKWSGFILNKYPIEVNNQYQPGNIPLARWADVLLLYAEVDVRKSNTVTANAVSCVNQVRRRAGLGNLPVTATSSVDAFMDALLIERGHELLFEGCRKIDLIRFNKYYTTMSAFGERRIPTSQYVPIPDYAIELAKQSGKTLEQYFTREDYDGPKK</sequence>
<evidence type="ECO:0000259" key="7">
    <source>
        <dbReference type="Pfam" id="PF14322"/>
    </source>
</evidence>
<dbReference type="InterPro" id="IPR033985">
    <property type="entry name" value="SusD-like_N"/>
</dbReference>
<keyword evidence="3" id="KW-0732">Signal</keyword>
<dbReference type="InterPro" id="IPR012944">
    <property type="entry name" value="SusD_RagB_dom"/>
</dbReference>
<dbReference type="SUPFAM" id="SSF48452">
    <property type="entry name" value="TPR-like"/>
    <property type="match status" value="1"/>
</dbReference>
<comment type="similarity">
    <text evidence="2">Belongs to the SusD family.</text>
</comment>
<protein>
    <submittedName>
        <fullName evidence="8">RagB/SusD family nutrient uptake outer membrane protein</fullName>
    </submittedName>
</protein>
<evidence type="ECO:0000256" key="1">
    <source>
        <dbReference type="ARBA" id="ARBA00004442"/>
    </source>
</evidence>
<dbReference type="Pfam" id="PF14322">
    <property type="entry name" value="SusD-like_3"/>
    <property type="match status" value="1"/>
</dbReference>
<dbReference type="AlphaFoldDB" id="A0A412QVW8"/>
<dbReference type="Pfam" id="PF07980">
    <property type="entry name" value="SusD_RagB"/>
    <property type="match status" value="1"/>
</dbReference>
<dbReference type="Gene3D" id="1.25.40.390">
    <property type="match status" value="1"/>
</dbReference>
<evidence type="ECO:0000313" key="9">
    <source>
        <dbReference type="Proteomes" id="UP000283833"/>
    </source>
</evidence>
<dbReference type="PROSITE" id="PS51257">
    <property type="entry name" value="PROKAR_LIPOPROTEIN"/>
    <property type="match status" value="1"/>
</dbReference>